<accession>A0ABW3GA69</accession>
<evidence type="ECO:0000313" key="2">
    <source>
        <dbReference type="EMBL" id="MFD0927391.1"/>
    </source>
</evidence>
<keyword evidence="3" id="KW-1185">Reference proteome</keyword>
<name>A0ABW3GA69_9NOCA</name>
<feature type="region of interest" description="Disordered" evidence="1">
    <location>
        <begin position="1"/>
        <end position="26"/>
    </location>
</feature>
<organism evidence="2 3">
    <name type="scientific">Williamsia deligens</name>
    <dbReference type="NCBI Taxonomy" id="321325"/>
    <lineage>
        <taxon>Bacteria</taxon>
        <taxon>Bacillati</taxon>
        <taxon>Actinomycetota</taxon>
        <taxon>Actinomycetes</taxon>
        <taxon>Mycobacteriales</taxon>
        <taxon>Nocardiaceae</taxon>
        <taxon>Williamsia</taxon>
    </lineage>
</organism>
<protein>
    <submittedName>
        <fullName evidence="2">Uncharacterized protein</fullName>
    </submittedName>
</protein>
<sequence length="89" mass="9197">MTSPSPAQMPGSRPVPGADVSGADAVEPAEVTAQIREITDQIDAIVGDRSQDLDDDADGTDIAALEATADLVDRAHGVLTSALDRLDRV</sequence>
<reference evidence="3" key="1">
    <citation type="journal article" date="2019" name="Int. J. Syst. Evol. Microbiol.">
        <title>The Global Catalogue of Microorganisms (GCM) 10K type strain sequencing project: providing services to taxonomists for standard genome sequencing and annotation.</title>
        <authorList>
            <consortium name="The Broad Institute Genomics Platform"/>
            <consortium name="The Broad Institute Genome Sequencing Center for Infectious Disease"/>
            <person name="Wu L."/>
            <person name="Ma J."/>
        </authorList>
    </citation>
    <scope>NUCLEOTIDE SEQUENCE [LARGE SCALE GENOMIC DNA]</scope>
    <source>
        <strain evidence="3">CCUG 50873</strain>
    </source>
</reference>
<dbReference type="EMBL" id="JBHTIL010000006">
    <property type="protein sequence ID" value="MFD0927391.1"/>
    <property type="molecule type" value="Genomic_DNA"/>
</dbReference>
<proteinExistence type="predicted"/>
<comment type="caution">
    <text evidence="2">The sequence shown here is derived from an EMBL/GenBank/DDBJ whole genome shotgun (WGS) entry which is preliminary data.</text>
</comment>
<dbReference type="Proteomes" id="UP001597068">
    <property type="component" value="Unassembled WGS sequence"/>
</dbReference>
<evidence type="ECO:0000256" key="1">
    <source>
        <dbReference type="SAM" id="MobiDB-lite"/>
    </source>
</evidence>
<evidence type="ECO:0000313" key="3">
    <source>
        <dbReference type="Proteomes" id="UP001597068"/>
    </source>
</evidence>
<gene>
    <name evidence="2" type="ORF">ACFQ04_16750</name>
</gene>
<dbReference type="RefSeq" id="WP_253649044.1">
    <property type="nucleotide sequence ID" value="NZ_BAAAMO010000007.1"/>
</dbReference>